<dbReference type="Pfam" id="PF13579">
    <property type="entry name" value="Glyco_trans_4_4"/>
    <property type="match status" value="1"/>
</dbReference>
<organism evidence="2 3">
    <name type="scientific">Oleiphilus messinensis</name>
    <dbReference type="NCBI Taxonomy" id="141451"/>
    <lineage>
        <taxon>Bacteria</taxon>
        <taxon>Pseudomonadati</taxon>
        <taxon>Pseudomonadota</taxon>
        <taxon>Gammaproteobacteria</taxon>
        <taxon>Oceanospirillales</taxon>
        <taxon>Oleiphilaceae</taxon>
        <taxon>Oleiphilus</taxon>
    </lineage>
</organism>
<dbReference type="RefSeq" id="WP_087461195.1">
    <property type="nucleotide sequence ID" value="NZ_CP021425.1"/>
</dbReference>
<keyword evidence="3" id="KW-1185">Reference proteome</keyword>
<dbReference type="AlphaFoldDB" id="A0A1Y0I9V7"/>
<dbReference type="InterPro" id="IPR024004">
    <property type="entry name" value="PEP-CTERM/XrtA_GlycosylTrfase"/>
</dbReference>
<dbReference type="InterPro" id="IPR050194">
    <property type="entry name" value="Glycosyltransferase_grp1"/>
</dbReference>
<protein>
    <submittedName>
        <fullName evidence="2">Membrane-anchored group 1 glycosyltransferase</fullName>
    </submittedName>
</protein>
<dbReference type="InterPro" id="IPR028098">
    <property type="entry name" value="Glyco_trans_4-like_N"/>
</dbReference>
<proteinExistence type="predicted"/>
<evidence type="ECO:0000313" key="2">
    <source>
        <dbReference type="EMBL" id="ARU56173.1"/>
    </source>
</evidence>
<dbReference type="OrthoDB" id="8756565at2"/>
<sequence>MKVLHILDHSLPLHSGYTFRTRAIIREQHALGIETAHITSCKHNEAASGPLQDSEEADGLIFYRTVPGYLKGLPILNQLDVVQTLYRRLCAIIEIEKPDILHAHSPCLNGIAALWAAKKFKIPFVYEMRASWEDAAVSHGTCEENDLRYRLSRALETYVLKRCDQITTICEGLKRDIEVRGISNQKITVIPNAVDVDKFTPIREKDSKLVADLDLDGKYVVGFIGSFYEYEGLDILVRAVAVLKDDCPNLHVLLVGGGQAEKALRDLVSRLDITDRVTFTGRVDHKEVNRYYSVVDILAYPRLPIRLTDVVTPLKPLEAMAMGKISLASDVGGHIELIEDGVDGFLFKAGNVPALAEKLQALVTSSFPDCLIDNGLKKVTQDRNWAVSVARYVPVYGSLCRP</sequence>
<reference evidence="2 3" key="1">
    <citation type="submission" date="2017-05" db="EMBL/GenBank/DDBJ databases">
        <title>Genomic insights into alkan degradation activity of Oleiphilus messinensis.</title>
        <authorList>
            <person name="Kozyavkin S.A."/>
            <person name="Slesarev A.I."/>
            <person name="Golyshin P.N."/>
            <person name="Korzhenkov A."/>
            <person name="Golyshina O.N."/>
            <person name="Toshchakov S.V."/>
        </authorList>
    </citation>
    <scope>NUCLEOTIDE SEQUENCE [LARGE SCALE GENOMIC DNA]</scope>
    <source>
        <strain evidence="2 3">ME102</strain>
    </source>
</reference>
<feature type="domain" description="Glycosyltransferase subfamily 4-like N-terminal" evidence="1">
    <location>
        <begin position="16"/>
        <end position="192"/>
    </location>
</feature>
<dbReference type="PANTHER" id="PTHR45947">
    <property type="entry name" value="SULFOQUINOVOSYL TRANSFERASE SQD2"/>
    <property type="match status" value="1"/>
</dbReference>
<accession>A0A1Y0I9V7</accession>
<dbReference type="NCBIfam" id="TIGR04063">
    <property type="entry name" value="stp3"/>
    <property type="match status" value="1"/>
</dbReference>
<keyword evidence="2" id="KW-0808">Transferase</keyword>
<dbReference type="Gene3D" id="3.40.50.2000">
    <property type="entry name" value="Glycogen Phosphorylase B"/>
    <property type="match status" value="2"/>
</dbReference>
<dbReference type="EMBL" id="CP021425">
    <property type="protein sequence ID" value="ARU56173.1"/>
    <property type="molecule type" value="Genomic_DNA"/>
</dbReference>
<dbReference type="GO" id="GO:0016758">
    <property type="term" value="F:hexosyltransferase activity"/>
    <property type="evidence" value="ECO:0007669"/>
    <property type="project" value="TreeGrafter"/>
</dbReference>
<name>A0A1Y0I9V7_9GAMM</name>
<gene>
    <name evidence="2" type="ORF">OLMES_2100</name>
</gene>
<dbReference type="CDD" id="cd03794">
    <property type="entry name" value="GT4_WbuB-like"/>
    <property type="match status" value="1"/>
</dbReference>
<dbReference type="SUPFAM" id="SSF53756">
    <property type="entry name" value="UDP-Glycosyltransferase/glycogen phosphorylase"/>
    <property type="match status" value="1"/>
</dbReference>
<dbReference type="PANTHER" id="PTHR45947:SF3">
    <property type="entry name" value="SULFOQUINOVOSYL TRANSFERASE SQD2"/>
    <property type="match status" value="1"/>
</dbReference>
<dbReference type="Proteomes" id="UP000196027">
    <property type="component" value="Chromosome"/>
</dbReference>
<dbReference type="Pfam" id="PF13692">
    <property type="entry name" value="Glyco_trans_1_4"/>
    <property type="match status" value="1"/>
</dbReference>
<evidence type="ECO:0000259" key="1">
    <source>
        <dbReference type="Pfam" id="PF13579"/>
    </source>
</evidence>
<evidence type="ECO:0000313" key="3">
    <source>
        <dbReference type="Proteomes" id="UP000196027"/>
    </source>
</evidence>
<dbReference type="KEGG" id="ome:OLMES_2100"/>